<sequence length="112" mass="12189">MDGSMLYELHCKVLRWSFISLSDKRCDLGTAGDEAGGEGFEELDQLCSAFGLPDLGEAEHLVTLWQIKGSTKDMASQITKSHGLYGIYFAEAPPEDGRAMGATFSSSSSFQR</sequence>
<proteinExistence type="predicted"/>
<protein>
    <submittedName>
        <fullName evidence="1">Uncharacterized protein</fullName>
    </submittedName>
</protein>
<name>A0ABP0LEJ2_9DINO</name>
<organism evidence="1 2">
    <name type="scientific">Durusdinium trenchii</name>
    <dbReference type="NCBI Taxonomy" id="1381693"/>
    <lineage>
        <taxon>Eukaryota</taxon>
        <taxon>Sar</taxon>
        <taxon>Alveolata</taxon>
        <taxon>Dinophyceae</taxon>
        <taxon>Suessiales</taxon>
        <taxon>Symbiodiniaceae</taxon>
        <taxon>Durusdinium</taxon>
    </lineage>
</organism>
<dbReference type="Proteomes" id="UP001642484">
    <property type="component" value="Unassembled WGS sequence"/>
</dbReference>
<accession>A0ABP0LEJ2</accession>
<comment type="caution">
    <text evidence="1">The sequence shown here is derived from an EMBL/GenBank/DDBJ whole genome shotgun (WGS) entry which is preliminary data.</text>
</comment>
<evidence type="ECO:0000313" key="1">
    <source>
        <dbReference type="EMBL" id="CAK9037585.1"/>
    </source>
</evidence>
<dbReference type="EMBL" id="CAXAMN010012224">
    <property type="protein sequence ID" value="CAK9037585.1"/>
    <property type="molecule type" value="Genomic_DNA"/>
</dbReference>
<gene>
    <name evidence="1" type="ORF">CCMP2556_LOCUS20721</name>
</gene>
<evidence type="ECO:0000313" key="2">
    <source>
        <dbReference type="Proteomes" id="UP001642484"/>
    </source>
</evidence>
<reference evidence="1 2" key="1">
    <citation type="submission" date="2024-02" db="EMBL/GenBank/DDBJ databases">
        <authorList>
            <person name="Chen Y."/>
            <person name="Shah S."/>
            <person name="Dougan E. K."/>
            <person name="Thang M."/>
            <person name="Chan C."/>
        </authorList>
    </citation>
    <scope>NUCLEOTIDE SEQUENCE [LARGE SCALE GENOMIC DNA]</scope>
</reference>
<keyword evidence="2" id="KW-1185">Reference proteome</keyword>